<reference evidence="2 3" key="1">
    <citation type="submission" date="2018-12" db="EMBL/GenBank/DDBJ databases">
        <title>The whole draft genome of Streptomyce luteoverticillatus CGMCC 15060.</title>
        <authorList>
            <person name="Feng Z."/>
            <person name="Chen G."/>
            <person name="Zhang J."/>
            <person name="Zhu H."/>
            <person name="Yu X."/>
            <person name="Zhang W."/>
            <person name="Zhang X."/>
        </authorList>
    </citation>
    <scope>NUCLEOTIDE SEQUENCE [LARGE SCALE GENOMIC DNA]</scope>
    <source>
        <strain evidence="2 3">CGMCC 15060</strain>
    </source>
</reference>
<dbReference type="RefSeq" id="WP_126912845.1">
    <property type="nucleotide sequence ID" value="NZ_CP034587.1"/>
</dbReference>
<organism evidence="2 3">
    <name type="scientific">Streptomyces luteoverticillatus</name>
    <name type="common">Streptoverticillium luteoverticillatus</name>
    <dbReference type="NCBI Taxonomy" id="66425"/>
    <lineage>
        <taxon>Bacteria</taxon>
        <taxon>Bacillati</taxon>
        <taxon>Actinomycetota</taxon>
        <taxon>Actinomycetes</taxon>
        <taxon>Kitasatosporales</taxon>
        <taxon>Streptomycetaceae</taxon>
        <taxon>Streptomyces</taxon>
    </lineage>
</organism>
<keyword evidence="3" id="KW-1185">Reference proteome</keyword>
<proteinExistence type="predicted"/>
<accession>A0A3Q9FWN4</accession>
<name>A0A3Q9FWN4_STRLT</name>
<dbReference type="EMBL" id="CP034587">
    <property type="protein sequence ID" value="AZQ70280.1"/>
    <property type="molecule type" value="Genomic_DNA"/>
</dbReference>
<dbReference type="InterPro" id="IPR043991">
    <property type="entry name" value="Gp3-like"/>
</dbReference>
<evidence type="ECO:0000313" key="3">
    <source>
        <dbReference type="Proteomes" id="UP000267900"/>
    </source>
</evidence>
<protein>
    <submittedName>
        <fullName evidence="2">Uncharacterized protein</fullName>
    </submittedName>
</protein>
<gene>
    <name evidence="2" type="ORF">EKH77_02775</name>
</gene>
<feature type="compositionally biased region" description="Basic and acidic residues" evidence="1">
    <location>
        <begin position="1"/>
        <end position="14"/>
    </location>
</feature>
<evidence type="ECO:0000256" key="1">
    <source>
        <dbReference type="SAM" id="MobiDB-lite"/>
    </source>
</evidence>
<feature type="region of interest" description="Disordered" evidence="1">
    <location>
        <begin position="1"/>
        <end position="38"/>
    </location>
</feature>
<dbReference type="AlphaFoldDB" id="A0A3Q9FWN4"/>
<dbReference type="Pfam" id="PF18897">
    <property type="entry name" value="Gp3-like"/>
    <property type="match status" value="1"/>
</dbReference>
<dbReference type="OrthoDB" id="3688760at2"/>
<dbReference type="Proteomes" id="UP000267900">
    <property type="component" value="Chromosome"/>
</dbReference>
<evidence type="ECO:0000313" key="2">
    <source>
        <dbReference type="EMBL" id="AZQ70280.1"/>
    </source>
</evidence>
<sequence length="229" mass="25083">MSLRIFETDPESRPKPRFSSDTVGRFRSGRMAGNRPESLSAWRVTTGDPEVADAVAKAYGGRPEEWETSAEDRLEVLTEADAVKIVIDGPQGIRSRMVLWGRQGPIHECDGVEFLSPEEDKGTPCGCPALLADRKAAAKTGRGPAPSVEVTFSLADQPDLGRFRFVSGSWELVKVLHEVENKLEAVGGPALCTLRLELVEFQTKSGIDVRYRKPVIDVHKAAQPAEVPF</sequence>